<dbReference type="InterPro" id="IPR032675">
    <property type="entry name" value="LRR_dom_sf"/>
</dbReference>
<name>A0A7S3GI86_9EUKA</name>
<dbReference type="PROSITE" id="PS51450">
    <property type="entry name" value="LRR"/>
    <property type="match status" value="4"/>
</dbReference>
<dbReference type="PANTHER" id="PTHR48051">
    <property type="match status" value="1"/>
</dbReference>
<dbReference type="FunFam" id="3.80.10.10:FF:000116">
    <property type="entry name" value="Leucine-rich repeat-containing protein 40"/>
    <property type="match status" value="1"/>
</dbReference>
<dbReference type="EMBL" id="HBIB01044989">
    <property type="protein sequence ID" value="CAE0267116.1"/>
    <property type="molecule type" value="Transcribed_RNA"/>
</dbReference>
<dbReference type="PANTHER" id="PTHR48051:SF1">
    <property type="entry name" value="RAS SUPPRESSOR PROTEIN 1"/>
    <property type="match status" value="1"/>
</dbReference>
<dbReference type="Pfam" id="PF13855">
    <property type="entry name" value="LRR_8"/>
    <property type="match status" value="4"/>
</dbReference>
<keyword evidence="1" id="KW-0433">Leucine-rich repeat</keyword>
<organism evidence="3">
    <name type="scientific">Palpitomonas bilix</name>
    <dbReference type="NCBI Taxonomy" id="652834"/>
    <lineage>
        <taxon>Eukaryota</taxon>
        <taxon>Eukaryota incertae sedis</taxon>
    </lineage>
</organism>
<proteinExistence type="predicted"/>
<sequence>MASRRQLNPAFRAQRQGLANGGGGVEVAVASLDAVYKNARRSGTLSLPNRGLTAFPAELGQWAELTFGENWWELVDLARLDLSLNNITTIPPFIADLSELKALQLGNNKLEEVPDEVGGLRSLGKLVLCHNAIRSLPDTIGLLTSLGELDISYNHLVHLPHTFCLLESMSVLDLSHNALSTLPDMIGELRSLRSLKVSNNRLTALPTSIAHLRSLEDLEAASNQLATIPSGLDGMIALKRLDLKENRIAVFPPLPPSPSLADVSLGFNRIRHLPKHIEGAPNLSILDVRDNKIVEFPAELVESCRKLVRIDLRNNDLPGLPPEFGLLQKLNHVELDGNPLRTLRRATIEAGTKEVLKVLKMRLPNAGGEGAAERAEKEERAEEEVRTALAQARFTHDDSVTVYADPNGGGRRGFQASIDVSNMSLSTLPAQIFGGEGAERLLGLNVSANPLQQRTLPVEVGRLQALQSLSCQSCNLRAMPMSLFDLKHLQSLDMSGNTLPPRRDDFGPDYIILRDLLDSALPRLRSLENLRLDRMGLELIPAGVFGCGNLRVLSLCSNRIEGTLPGQMASMPSLEELYLSHNHLSSISKEYAKRGTKASHILHRLDLAFNNLPDLPPSLGFFESLRSLTLEANPLRRPPLRRFAVSERERERLGGTPALLESLRQRATGEDMVDPAEHAEEVAKKHDGRQLSQAAAVREDEDVNERMMREIEERIAGFEAEMERGGQSQAMKFAIKKKLQMERAAKIRLQRKIEGGQ</sequence>
<reference evidence="3" key="1">
    <citation type="submission" date="2021-01" db="EMBL/GenBank/DDBJ databases">
        <authorList>
            <person name="Corre E."/>
            <person name="Pelletier E."/>
            <person name="Niang G."/>
            <person name="Scheremetjew M."/>
            <person name="Finn R."/>
            <person name="Kale V."/>
            <person name="Holt S."/>
            <person name="Cochrane G."/>
            <person name="Meng A."/>
            <person name="Brown T."/>
            <person name="Cohen L."/>
        </authorList>
    </citation>
    <scope>NUCLEOTIDE SEQUENCE</scope>
    <source>
        <strain evidence="3">NIES-2562</strain>
    </source>
</reference>
<dbReference type="AlphaFoldDB" id="A0A7S3GI86"/>
<dbReference type="SMART" id="SM00364">
    <property type="entry name" value="LRR_BAC"/>
    <property type="match status" value="7"/>
</dbReference>
<dbReference type="SUPFAM" id="SSF52047">
    <property type="entry name" value="RNI-like"/>
    <property type="match status" value="1"/>
</dbReference>
<evidence type="ECO:0008006" key="4">
    <source>
        <dbReference type="Google" id="ProtNLM"/>
    </source>
</evidence>
<dbReference type="InterPro" id="IPR001611">
    <property type="entry name" value="Leu-rich_rpt"/>
</dbReference>
<dbReference type="GO" id="GO:0005737">
    <property type="term" value="C:cytoplasm"/>
    <property type="evidence" value="ECO:0007669"/>
    <property type="project" value="TreeGrafter"/>
</dbReference>
<keyword evidence="2" id="KW-0677">Repeat</keyword>
<evidence type="ECO:0000256" key="1">
    <source>
        <dbReference type="ARBA" id="ARBA00022614"/>
    </source>
</evidence>
<dbReference type="Gene3D" id="3.80.10.10">
    <property type="entry name" value="Ribonuclease Inhibitor"/>
    <property type="match status" value="5"/>
</dbReference>
<accession>A0A7S3GI86</accession>
<evidence type="ECO:0000256" key="2">
    <source>
        <dbReference type="ARBA" id="ARBA00022737"/>
    </source>
</evidence>
<dbReference type="InterPro" id="IPR003591">
    <property type="entry name" value="Leu-rich_rpt_typical-subtyp"/>
</dbReference>
<evidence type="ECO:0000313" key="3">
    <source>
        <dbReference type="EMBL" id="CAE0267116.1"/>
    </source>
</evidence>
<dbReference type="SMART" id="SM00369">
    <property type="entry name" value="LRR_TYP"/>
    <property type="match status" value="15"/>
</dbReference>
<protein>
    <recommendedName>
        <fullName evidence="4">Leucine-rich repeat-containing protein 40</fullName>
    </recommendedName>
</protein>
<dbReference type="SUPFAM" id="SSF52058">
    <property type="entry name" value="L domain-like"/>
    <property type="match status" value="1"/>
</dbReference>
<dbReference type="InterPro" id="IPR050216">
    <property type="entry name" value="LRR_domain-containing"/>
</dbReference>
<gene>
    <name evidence="3" type="ORF">PBIL07802_LOCUS29459</name>
</gene>